<name>A0A4Q9MFW8_9APHY</name>
<evidence type="ECO:0000313" key="1">
    <source>
        <dbReference type="EMBL" id="TBU26209.1"/>
    </source>
</evidence>
<accession>A0A4Q9MFW8</accession>
<protein>
    <submittedName>
        <fullName evidence="1">Uncharacterized protein</fullName>
    </submittedName>
</protein>
<dbReference type="EMBL" id="ML143449">
    <property type="protein sequence ID" value="TBU26209.1"/>
    <property type="molecule type" value="Genomic_DNA"/>
</dbReference>
<proteinExistence type="predicted"/>
<dbReference type="Proteomes" id="UP000292957">
    <property type="component" value="Unassembled WGS sequence"/>
</dbReference>
<gene>
    <name evidence="1" type="ORF">BD311DRAFT_763063</name>
</gene>
<dbReference type="AlphaFoldDB" id="A0A4Q9MFW8"/>
<reference evidence="1" key="1">
    <citation type="submission" date="2019-01" db="EMBL/GenBank/DDBJ databases">
        <title>Draft genome sequences of three monokaryotic isolates of the white-rot basidiomycete fungus Dichomitus squalens.</title>
        <authorList>
            <consortium name="DOE Joint Genome Institute"/>
            <person name="Lopez S.C."/>
            <person name="Andreopoulos B."/>
            <person name="Pangilinan J."/>
            <person name="Lipzen A."/>
            <person name="Riley R."/>
            <person name="Ahrendt S."/>
            <person name="Ng V."/>
            <person name="Barry K."/>
            <person name="Daum C."/>
            <person name="Grigoriev I.V."/>
            <person name="Hilden K.S."/>
            <person name="Makela M.R."/>
            <person name="de Vries R.P."/>
        </authorList>
    </citation>
    <scope>NUCLEOTIDE SEQUENCE [LARGE SCALE GENOMIC DNA]</scope>
    <source>
        <strain evidence="1">OM18370.1</strain>
    </source>
</reference>
<sequence>MTRRWPPCLATRLGSRNPGCGRCIPRGSRMPYQAYGASMPMLCACHGFAFCMVRIHTYTPHARCRCLTAIGYPVSVFGRSSHLLTSYVDLMDRGSGTVHT</sequence>
<dbReference type="OrthoDB" id="3173171at2759"/>
<organism evidence="1">
    <name type="scientific">Dichomitus squalens</name>
    <dbReference type="NCBI Taxonomy" id="114155"/>
    <lineage>
        <taxon>Eukaryota</taxon>
        <taxon>Fungi</taxon>
        <taxon>Dikarya</taxon>
        <taxon>Basidiomycota</taxon>
        <taxon>Agaricomycotina</taxon>
        <taxon>Agaricomycetes</taxon>
        <taxon>Polyporales</taxon>
        <taxon>Polyporaceae</taxon>
        <taxon>Dichomitus</taxon>
    </lineage>
</organism>
<feature type="non-terminal residue" evidence="1">
    <location>
        <position position="100"/>
    </location>
</feature>